<proteinExistence type="predicted"/>
<organism evidence="2 3">
    <name type="scientific">Ensete ventricosum</name>
    <name type="common">Abyssinian banana</name>
    <name type="synonym">Musa ensete</name>
    <dbReference type="NCBI Taxonomy" id="4639"/>
    <lineage>
        <taxon>Eukaryota</taxon>
        <taxon>Viridiplantae</taxon>
        <taxon>Streptophyta</taxon>
        <taxon>Embryophyta</taxon>
        <taxon>Tracheophyta</taxon>
        <taxon>Spermatophyta</taxon>
        <taxon>Magnoliopsida</taxon>
        <taxon>Liliopsida</taxon>
        <taxon>Zingiberales</taxon>
        <taxon>Musaceae</taxon>
        <taxon>Ensete</taxon>
    </lineage>
</organism>
<dbReference type="PANTHER" id="PTHR33929:SF1">
    <property type="entry name" value="MEMBRANE-ASSOCIATED KINASE REGULATOR 2-RELATED"/>
    <property type="match status" value="1"/>
</dbReference>
<feature type="region of interest" description="Disordered" evidence="1">
    <location>
        <begin position="447"/>
        <end position="466"/>
    </location>
</feature>
<dbReference type="AlphaFoldDB" id="A0A426ZCE8"/>
<sequence length="588" mass="62798">WTRSEHWSGPSDGDTGSVLVVQDPDGPPLVFSSLPEREREKGPLRRTDTSSCSRRGARKETTQGRSVKGFKRWERDPRVCMSPPAMDSFGFLKYLRSGGNATSPAMDDAAAATEANNAGATIATSVLLPSDDTEEDDDDDHDQDEGPFFDLEFAAVTDDGGGVGEEEKNGSEVDLDGAEAEGEEEEREFNFAVSSDGSGGGDGGDGHGFDTFSPSHDDLFFKGKLVPFDASSIVIAAAAAASEADPKPQFHASFLRTATKFRVFLLGLRKPKPTPAEPNAAAVADAEAPAPVPAEAPAPAATEAAASPKKQLPHQNKFFIKFKVVEAPIVSFFARDSSSRSGGSGSSAPKPLPSADEATVAGVAATEAEEKKLLKEVLQKYLNKIKPRLPPPPTEESAIACAAAAEAEEKKLVKEVVQKYINKIKPLYVRVSRRYAERLRLAGQLPPAEAVAEEATTGEGEETDAEAEIAVPQPRPPTTTVAAAGGGKSLVAGLRVVCKRLGKSRSASSAVEAIPSPPPSRRDDSLLQQQDGIQSAIAHCKRSFTAAEQGTFLARHHAVPIIICFAYTKQVYYYMVLLQVPSRRWRDR</sequence>
<evidence type="ECO:0000256" key="1">
    <source>
        <dbReference type="SAM" id="MobiDB-lite"/>
    </source>
</evidence>
<feature type="compositionally biased region" description="Low complexity" evidence="1">
    <location>
        <begin position="297"/>
        <end position="306"/>
    </location>
</feature>
<gene>
    <name evidence="2" type="ORF">B296_00044094</name>
</gene>
<dbReference type="InterPro" id="IPR039619">
    <property type="entry name" value="MAKR2/5"/>
</dbReference>
<name>A0A426ZCE8_ENSVE</name>
<feature type="region of interest" description="Disordered" evidence="1">
    <location>
        <begin position="192"/>
        <end position="211"/>
    </location>
</feature>
<comment type="caution">
    <text evidence="2">The sequence shown here is derived from an EMBL/GenBank/DDBJ whole genome shotgun (WGS) entry which is preliminary data.</text>
</comment>
<feature type="region of interest" description="Disordered" evidence="1">
    <location>
        <begin position="336"/>
        <end position="361"/>
    </location>
</feature>
<protein>
    <submittedName>
        <fullName evidence="2">Uncharacterized protein</fullName>
    </submittedName>
</protein>
<dbReference type="Proteomes" id="UP000287651">
    <property type="component" value="Unassembled WGS sequence"/>
</dbReference>
<feature type="compositionally biased region" description="Acidic residues" evidence="1">
    <location>
        <begin position="131"/>
        <end position="146"/>
    </location>
</feature>
<feature type="region of interest" description="Disordered" evidence="1">
    <location>
        <begin position="1"/>
        <end position="70"/>
    </location>
</feature>
<feature type="region of interest" description="Disordered" evidence="1">
    <location>
        <begin position="158"/>
        <end position="184"/>
    </location>
</feature>
<feature type="compositionally biased region" description="Low complexity" evidence="1">
    <location>
        <begin position="448"/>
        <end position="458"/>
    </location>
</feature>
<dbReference type="PANTHER" id="PTHR33929">
    <property type="entry name" value="MEMBRANE-ASSOCIATED KINASE REGULATOR 2-RELATED"/>
    <property type="match status" value="1"/>
</dbReference>
<feature type="compositionally biased region" description="Acidic residues" evidence="1">
    <location>
        <begin position="173"/>
        <end position="184"/>
    </location>
</feature>
<feature type="region of interest" description="Disordered" evidence="1">
    <location>
        <begin position="274"/>
        <end position="309"/>
    </location>
</feature>
<evidence type="ECO:0000313" key="2">
    <source>
        <dbReference type="EMBL" id="RRT61596.1"/>
    </source>
</evidence>
<feature type="compositionally biased region" description="Low complexity" evidence="1">
    <location>
        <begin position="277"/>
        <end position="289"/>
    </location>
</feature>
<feature type="compositionally biased region" description="Basic and acidic residues" evidence="1">
    <location>
        <begin position="35"/>
        <end position="48"/>
    </location>
</feature>
<feature type="region of interest" description="Disordered" evidence="1">
    <location>
        <begin position="127"/>
        <end position="146"/>
    </location>
</feature>
<dbReference type="EMBL" id="AMZH03007329">
    <property type="protein sequence ID" value="RRT61596.1"/>
    <property type="molecule type" value="Genomic_DNA"/>
</dbReference>
<evidence type="ECO:0000313" key="3">
    <source>
        <dbReference type="Proteomes" id="UP000287651"/>
    </source>
</evidence>
<dbReference type="GO" id="GO:0005886">
    <property type="term" value="C:plasma membrane"/>
    <property type="evidence" value="ECO:0007669"/>
    <property type="project" value="InterPro"/>
</dbReference>
<feature type="non-terminal residue" evidence="2">
    <location>
        <position position="1"/>
    </location>
</feature>
<reference evidence="2 3" key="1">
    <citation type="journal article" date="2014" name="Agronomy (Basel)">
        <title>A Draft Genome Sequence for Ensete ventricosum, the Drought-Tolerant Tree Against Hunger.</title>
        <authorList>
            <person name="Harrison J."/>
            <person name="Moore K.A."/>
            <person name="Paszkiewicz K."/>
            <person name="Jones T."/>
            <person name="Grant M."/>
            <person name="Ambacheew D."/>
            <person name="Muzemil S."/>
            <person name="Studholme D.J."/>
        </authorList>
    </citation>
    <scope>NUCLEOTIDE SEQUENCE [LARGE SCALE GENOMIC DNA]</scope>
</reference>
<accession>A0A426ZCE8</accession>